<evidence type="ECO:0000313" key="5">
    <source>
        <dbReference type="Proteomes" id="UP001597018"/>
    </source>
</evidence>
<dbReference type="SUPFAM" id="SSF56801">
    <property type="entry name" value="Acetyl-CoA synthetase-like"/>
    <property type="match status" value="1"/>
</dbReference>
<evidence type="ECO:0000256" key="1">
    <source>
        <dbReference type="ARBA" id="ARBA00006432"/>
    </source>
</evidence>
<dbReference type="PROSITE" id="PS00455">
    <property type="entry name" value="AMP_BINDING"/>
    <property type="match status" value="1"/>
</dbReference>
<dbReference type="RefSeq" id="WP_345601565.1">
    <property type="nucleotide sequence ID" value="NZ_BAABLT010000038.1"/>
</dbReference>
<comment type="caution">
    <text evidence="4">The sequence shown here is derived from an EMBL/GenBank/DDBJ whole genome shotgun (WGS) entry which is preliminary data.</text>
</comment>
<dbReference type="InterPro" id="IPR042099">
    <property type="entry name" value="ANL_N_sf"/>
</dbReference>
<dbReference type="SUPFAM" id="SSF53335">
    <property type="entry name" value="S-adenosyl-L-methionine-dependent methyltransferases"/>
    <property type="match status" value="1"/>
</dbReference>
<evidence type="ECO:0000259" key="3">
    <source>
        <dbReference type="Pfam" id="PF13193"/>
    </source>
</evidence>
<evidence type="ECO:0000313" key="4">
    <source>
        <dbReference type="EMBL" id="MFD0922720.1"/>
    </source>
</evidence>
<dbReference type="PANTHER" id="PTHR43201:SF8">
    <property type="entry name" value="ACYL-COA SYNTHETASE FAMILY MEMBER 3"/>
    <property type="match status" value="1"/>
</dbReference>
<dbReference type="Pfam" id="PF13193">
    <property type="entry name" value="AMP-binding_C"/>
    <property type="match status" value="1"/>
</dbReference>
<dbReference type="Pfam" id="PF00501">
    <property type="entry name" value="AMP-binding"/>
    <property type="match status" value="1"/>
</dbReference>
<dbReference type="InterPro" id="IPR000873">
    <property type="entry name" value="AMP-dep_synth/lig_dom"/>
</dbReference>
<name>A0ABW3FX32_9PSEU</name>
<dbReference type="Gene3D" id="3.30.300.30">
    <property type="match status" value="1"/>
</dbReference>
<dbReference type="InterPro" id="IPR029063">
    <property type="entry name" value="SAM-dependent_MTases_sf"/>
</dbReference>
<sequence length="751" mass="79207">MCAATGAERAAPDSLLGRLRALPADRRITAQRSAGRLVADVEALARELDVVPGEPIAFRAPNGEPWIVGLLALLAAGASPLLVSPDAPRRERDRLLAAAGGGRELVADDGFRLDGAAGRGGEPAVLLTTSGSTGEPKLLARTEESLVAEGLRFESAVGLHGLDRLVLPLPLSHAYALGWLAAALVTGTEVRAHPPSSLAAVERELADGATIIALVPTLARLLALRRRRRGGRPSPAPGLRLAMVGAGPVDERLDEEFRAAYGLSTGRNYGSTETGALFAGLGDLPPLCVGAPMPGVRFRVLDDGAPCPPGREGRLEVRVDDTRPWHDTGDLAVADELGRVRILGRTHGAVRKGGRWISPLEVEAVLREAPGVSDAHVRSRTGRYADEELLIADVAAGPEVDEADVLAHARTHLSGYKVPDRVHLHRALARDRAGKRSYRQPRYRLAGAAALEAMRSYRRSELLFALDDLDLLEPLRCGADLDELSGDRGLPAEQVAWLLDIAAALGLVTTGDARPAPGLPELLRLERELSRTWLTRESIAEAVRAGRRPRPFDVAGPGGELLDAYPAAMHGAHVAGRTRLGVRLLGEHARGRVLEVSAGPGRYLSAVLTAHPRARGHLLPLGPLAGPTESCVEGAIRCGAVESGGHPPPGEFDAVVVANGIHGPAPGADVDWLLSRLVPGGVLLVDDVFLPEDGGIGAELGLDWLTHGGTAWPRAAQLHAAITDAGGSVVREVRTPPPDCRLILVEREGTR</sequence>
<organism evidence="4 5">
    <name type="scientific">Saccharopolyspora rosea</name>
    <dbReference type="NCBI Taxonomy" id="524884"/>
    <lineage>
        <taxon>Bacteria</taxon>
        <taxon>Bacillati</taxon>
        <taxon>Actinomycetota</taxon>
        <taxon>Actinomycetes</taxon>
        <taxon>Pseudonocardiales</taxon>
        <taxon>Pseudonocardiaceae</taxon>
        <taxon>Saccharopolyspora</taxon>
    </lineage>
</organism>
<dbReference type="InterPro" id="IPR025110">
    <property type="entry name" value="AMP-bd_C"/>
</dbReference>
<dbReference type="InterPro" id="IPR045851">
    <property type="entry name" value="AMP-bd_C_sf"/>
</dbReference>
<dbReference type="Gene3D" id="3.40.50.150">
    <property type="entry name" value="Vaccinia Virus protein VP39"/>
    <property type="match status" value="1"/>
</dbReference>
<keyword evidence="4" id="KW-0436">Ligase</keyword>
<gene>
    <name evidence="4" type="ORF">ACFQ16_23485</name>
</gene>
<accession>A0ABW3FX32</accession>
<feature type="domain" description="AMP-binding enzyme C-terminal" evidence="3">
    <location>
        <begin position="361"/>
        <end position="435"/>
    </location>
</feature>
<dbReference type="Proteomes" id="UP001597018">
    <property type="component" value="Unassembled WGS sequence"/>
</dbReference>
<reference evidence="5" key="1">
    <citation type="journal article" date="2019" name="Int. J. Syst. Evol. Microbiol.">
        <title>The Global Catalogue of Microorganisms (GCM) 10K type strain sequencing project: providing services to taxonomists for standard genome sequencing and annotation.</title>
        <authorList>
            <consortium name="The Broad Institute Genomics Platform"/>
            <consortium name="The Broad Institute Genome Sequencing Center for Infectious Disease"/>
            <person name="Wu L."/>
            <person name="Ma J."/>
        </authorList>
    </citation>
    <scope>NUCLEOTIDE SEQUENCE [LARGE SCALE GENOMIC DNA]</scope>
    <source>
        <strain evidence="5">CCUG 56401</strain>
    </source>
</reference>
<dbReference type="GO" id="GO:0016874">
    <property type="term" value="F:ligase activity"/>
    <property type="evidence" value="ECO:0007669"/>
    <property type="project" value="UniProtKB-KW"/>
</dbReference>
<proteinExistence type="inferred from homology"/>
<dbReference type="Gene3D" id="3.40.50.12780">
    <property type="entry name" value="N-terminal domain of ligase-like"/>
    <property type="match status" value="1"/>
</dbReference>
<evidence type="ECO:0000259" key="2">
    <source>
        <dbReference type="Pfam" id="PF00501"/>
    </source>
</evidence>
<dbReference type="EMBL" id="JBHTIW010000024">
    <property type="protein sequence ID" value="MFD0922720.1"/>
    <property type="molecule type" value="Genomic_DNA"/>
</dbReference>
<dbReference type="CDD" id="cd04433">
    <property type="entry name" value="AFD_class_I"/>
    <property type="match status" value="1"/>
</dbReference>
<feature type="domain" description="AMP-dependent synthetase/ligase" evidence="2">
    <location>
        <begin position="121"/>
        <end position="318"/>
    </location>
</feature>
<dbReference type="PANTHER" id="PTHR43201">
    <property type="entry name" value="ACYL-COA SYNTHETASE"/>
    <property type="match status" value="1"/>
</dbReference>
<dbReference type="InterPro" id="IPR020845">
    <property type="entry name" value="AMP-binding_CS"/>
</dbReference>
<protein>
    <submittedName>
        <fullName evidence="4">Fatty acid--CoA ligase family protein</fullName>
    </submittedName>
</protein>
<comment type="similarity">
    <text evidence="1">Belongs to the ATP-dependent AMP-binding enzyme family.</text>
</comment>
<keyword evidence="5" id="KW-1185">Reference proteome</keyword>